<dbReference type="RefSeq" id="WP_273617163.1">
    <property type="nucleotide sequence ID" value="NZ_CP117417.1"/>
</dbReference>
<dbReference type="SUPFAM" id="SSF69593">
    <property type="entry name" value="Glycerol-3-phosphate (1)-acyltransferase"/>
    <property type="match status" value="1"/>
</dbReference>
<dbReference type="EMBL" id="CP117417">
    <property type="protein sequence ID" value="WCT76758.1"/>
    <property type="molecule type" value="Genomic_DNA"/>
</dbReference>
<evidence type="ECO:0000256" key="3">
    <source>
        <dbReference type="ARBA" id="ARBA00023315"/>
    </source>
</evidence>
<dbReference type="GO" id="GO:0016746">
    <property type="term" value="F:acyltransferase activity"/>
    <property type="evidence" value="ECO:0007669"/>
    <property type="project" value="UniProtKB-KW"/>
</dbReference>
<evidence type="ECO:0000259" key="5">
    <source>
        <dbReference type="SMART" id="SM00563"/>
    </source>
</evidence>
<dbReference type="Proteomes" id="UP001218231">
    <property type="component" value="Chromosome"/>
</dbReference>
<protein>
    <submittedName>
        <fullName evidence="6">Lysophospholipid acyltransferase family protein</fullName>
    </submittedName>
</protein>
<keyword evidence="4" id="KW-0812">Transmembrane</keyword>
<dbReference type="PANTHER" id="PTHR10434:SF11">
    <property type="entry name" value="1-ACYL-SN-GLYCEROL-3-PHOSPHATE ACYLTRANSFERASE"/>
    <property type="match status" value="1"/>
</dbReference>
<reference evidence="6 7" key="1">
    <citation type="submission" date="2023-02" db="EMBL/GenBank/DDBJ databases">
        <title>Genome sequence of Novosphingobium humi KACC 19094.</title>
        <authorList>
            <person name="Kim S."/>
            <person name="Heo J."/>
            <person name="Kwon S.-W."/>
        </authorList>
    </citation>
    <scope>NUCLEOTIDE SEQUENCE [LARGE SCALE GENOMIC DNA]</scope>
    <source>
        <strain evidence="6 7">KACC 19094</strain>
    </source>
</reference>
<evidence type="ECO:0000313" key="6">
    <source>
        <dbReference type="EMBL" id="WCT76758.1"/>
    </source>
</evidence>
<dbReference type="PANTHER" id="PTHR10434">
    <property type="entry name" value="1-ACYL-SN-GLYCEROL-3-PHOSPHATE ACYLTRANSFERASE"/>
    <property type="match status" value="1"/>
</dbReference>
<dbReference type="Pfam" id="PF01553">
    <property type="entry name" value="Acyltransferase"/>
    <property type="match status" value="1"/>
</dbReference>
<keyword evidence="4" id="KW-1133">Transmembrane helix</keyword>
<accession>A0ABY7TU51</accession>
<evidence type="ECO:0000256" key="2">
    <source>
        <dbReference type="ARBA" id="ARBA00022679"/>
    </source>
</evidence>
<proteinExistence type="predicted"/>
<dbReference type="InterPro" id="IPR002123">
    <property type="entry name" value="Plipid/glycerol_acylTrfase"/>
</dbReference>
<comment type="pathway">
    <text evidence="1">Lipid metabolism.</text>
</comment>
<evidence type="ECO:0000313" key="7">
    <source>
        <dbReference type="Proteomes" id="UP001218231"/>
    </source>
</evidence>
<evidence type="ECO:0000256" key="1">
    <source>
        <dbReference type="ARBA" id="ARBA00005189"/>
    </source>
</evidence>
<dbReference type="CDD" id="cd07989">
    <property type="entry name" value="LPLAT_AGPAT-like"/>
    <property type="match status" value="1"/>
</dbReference>
<gene>
    <name evidence="6" type="ORF">PQ457_12580</name>
</gene>
<feature type="transmembrane region" description="Helical" evidence="4">
    <location>
        <begin position="20"/>
        <end position="40"/>
    </location>
</feature>
<feature type="domain" description="Phospholipid/glycerol acyltransferase" evidence="5">
    <location>
        <begin position="78"/>
        <end position="192"/>
    </location>
</feature>
<keyword evidence="3 6" id="KW-0012">Acyltransferase</keyword>
<organism evidence="6 7">
    <name type="scientific">Novosphingobium humi</name>
    <dbReference type="NCBI Taxonomy" id="2282397"/>
    <lineage>
        <taxon>Bacteria</taxon>
        <taxon>Pseudomonadati</taxon>
        <taxon>Pseudomonadota</taxon>
        <taxon>Alphaproteobacteria</taxon>
        <taxon>Sphingomonadales</taxon>
        <taxon>Sphingomonadaceae</taxon>
        <taxon>Novosphingobium</taxon>
    </lineage>
</organism>
<keyword evidence="2" id="KW-0808">Transferase</keyword>
<dbReference type="SMART" id="SM00563">
    <property type="entry name" value="PlsC"/>
    <property type="match status" value="1"/>
</dbReference>
<sequence>MNTSPLGIGYALRSIAFNLFFYICSILMGLTIPFFIGFGGRDGAIWICTRWSNMHRWGVVHILGIRIVIEGEVPSGPVFVALKHESMFEAIDLPTLLPFPAVFAKVELLRVFLWGRAAALYGLVPVERDQGAKALRAMVSAARNLSQQNRPLAIFPEGTRVRHGTRPALQAGFAGLYKMIGLPVVPVAVNTGPLLHGFWKRRGTVTYRFGEVIPAGLPREEIEARVRDAINALND</sequence>
<evidence type="ECO:0000256" key="4">
    <source>
        <dbReference type="SAM" id="Phobius"/>
    </source>
</evidence>
<keyword evidence="7" id="KW-1185">Reference proteome</keyword>
<keyword evidence="4" id="KW-0472">Membrane</keyword>
<name>A0ABY7TU51_9SPHN</name>